<dbReference type="HOGENOM" id="CLU_021210_0_0_1"/>
<proteinExistence type="predicted"/>
<feature type="region of interest" description="Disordered" evidence="1">
    <location>
        <begin position="303"/>
        <end position="365"/>
    </location>
</feature>
<dbReference type="PANTHER" id="PTHR21510:SF16">
    <property type="entry name" value="PROTEIN AKNAD1"/>
    <property type="match status" value="1"/>
</dbReference>
<dbReference type="eggNOG" id="ENOG502RZDD">
    <property type="taxonomic scope" value="Eukaryota"/>
</dbReference>
<dbReference type="GeneTree" id="ENSGT00940000154254"/>
<feature type="compositionally biased region" description="Polar residues" evidence="1">
    <location>
        <begin position="353"/>
        <end position="364"/>
    </location>
</feature>
<feature type="region of interest" description="Disordered" evidence="1">
    <location>
        <begin position="178"/>
        <end position="209"/>
    </location>
</feature>
<name>H0X951_OTOGA</name>
<dbReference type="EMBL" id="AAQR03022595">
    <property type="status" value="NOT_ANNOTATED_CDS"/>
    <property type="molecule type" value="Genomic_DNA"/>
</dbReference>
<reference evidence="3" key="2">
    <citation type="submission" date="2025-08" db="UniProtKB">
        <authorList>
            <consortium name="Ensembl"/>
        </authorList>
    </citation>
    <scope>IDENTIFICATION</scope>
</reference>
<dbReference type="AlphaFoldDB" id="H0X951"/>
<evidence type="ECO:0000256" key="1">
    <source>
        <dbReference type="SAM" id="MobiDB-lite"/>
    </source>
</evidence>
<keyword evidence="4" id="KW-1185">Reference proteome</keyword>
<dbReference type="Pfam" id="PF12443">
    <property type="entry name" value="AKNA"/>
    <property type="match status" value="1"/>
</dbReference>
<evidence type="ECO:0000259" key="2">
    <source>
        <dbReference type="Pfam" id="PF12443"/>
    </source>
</evidence>
<reference evidence="3" key="3">
    <citation type="submission" date="2025-09" db="UniProtKB">
        <authorList>
            <consortium name="Ensembl"/>
        </authorList>
    </citation>
    <scope>IDENTIFICATION</scope>
</reference>
<feature type="compositionally biased region" description="Basic and acidic residues" evidence="1">
    <location>
        <begin position="336"/>
        <end position="346"/>
    </location>
</feature>
<organism evidence="3 4">
    <name type="scientific">Otolemur garnettii</name>
    <name type="common">Small-eared galago</name>
    <name type="synonym">Garnett's greater bushbaby</name>
    <dbReference type="NCBI Taxonomy" id="30611"/>
    <lineage>
        <taxon>Eukaryota</taxon>
        <taxon>Metazoa</taxon>
        <taxon>Chordata</taxon>
        <taxon>Craniata</taxon>
        <taxon>Vertebrata</taxon>
        <taxon>Euteleostomi</taxon>
        <taxon>Mammalia</taxon>
        <taxon>Eutheria</taxon>
        <taxon>Euarchontoglires</taxon>
        <taxon>Primates</taxon>
        <taxon>Strepsirrhini</taxon>
        <taxon>Lorisiformes</taxon>
        <taxon>Galagidae</taxon>
        <taxon>Otolemur</taxon>
    </lineage>
</organism>
<dbReference type="InterPro" id="IPR052655">
    <property type="entry name" value="AKNA_Centrosome-Trans_reg"/>
</dbReference>
<dbReference type="OMA" id="SATHNPD"/>
<dbReference type="STRING" id="30611.ENSOGAP00000012059"/>
<protein>
    <recommendedName>
        <fullName evidence="2">AKNA domain-containing protein</fullName>
    </recommendedName>
</protein>
<evidence type="ECO:0000313" key="3">
    <source>
        <dbReference type="Ensembl" id="ENSOGAP00000012059.2"/>
    </source>
</evidence>
<dbReference type="InterPro" id="IPR022150">
    <property type="entry name" value="AKNA_dom"/>
</dbReference>
<evidence type="ECO:0000313" key="4">
    <source>
        <dbReference type="Proteomes" id="UP000005225"/>
    </source>
</evidence>
<sequence length="434" mass="48455">ASSSTRFKSGRGRVHRQLSDFCKAVPKVKIPKNNLMNKPFKTAKQANFSPKLRSKSAMVQSILETMPRSKCVEKRHQEKEKITKAAQHRQVESIEHIHRELLTGIESETSLSMVSSTSQKDPSSSSPNILQKIYQGKQMCQKLSEQTDQLKTKVQEFSKRIRKDSLSHLQDKRMMNSSHQLGTVPGTGRDFRGSEATGTLREPSELTPRSLQILKIKSKQRVDKKGHGRKDLGGFSAAIREKAVWLDPTLGSNIGHSFCSAPGNGSQSSKCEDCHVKSPNSRICSKDPLKEFHYKYNTPGQNYLNHNENGAFVQPCPLRESKTSSLPHSKSQRTNSKSEGEHEPTPGKKHLQPSATHNPDSATPATRFLSCRISGSKSSCDFDSIEETKSQGLHSALDHALKTAAILKETTDQMIKTIAEDLAKAQRWKNRVKY</sequence>
<feature type="domain" description="AKNA" evidence="2">
    <location>
        <begin position="88"/>
        <end position="180"/>
    </location>
</feature>
<accession>H0X951</accession>
<reference evidence="4" key="1">
    <citation type="submission" date="2011-03" db="EMBL/GenBank/DDBJ databases">
        <title>Version 3 of the genome sequence of Otolemur garnettii (Bushbaby).</title>
        <authorList>
            <consortium name="The Broad Institute Genome Sequencing Platform"/>
            <person name="Di Palma F."/>
            <person name="Johnson J."/>
            <person name="Lander E.S."/>
            <person name="Lindblad-Toh K."/>
            <person name="Jaffe D.B."/>
            <person name="Gnerre S."/>
            <person name="MacCallum I."/>
            <person name="Przybylski D."/>
            <person name="Ribeiro F.J."/>
            <person name="Burton J.N."/>
            <person name="Walker B.J."/>
            <person name="Sharpe T."/>
            <person name="Hall G."/>
        </authorList>
    </citation>
    <scope>NUCLEOTIDE SEQUENCE [LARGE SCALE GENOMIC DNA]</scope>
</reference>
<feature type="compositionally biased region" description="Polar residues" evidence="1">
    <location>
        <begin position="323"/>
        <end position="335"/>
    </location>
</feature>
<dbReference type="InParanoid" id="H0X951"/>
<dbReference type="Proteomes" id="UP000005225">
    <property type="component" value="Unassembled WGS sequence"/>
</dbReference>
<dbReference type="Ensembl" id="ENSOGAT00000013464.2">
    <property type="protein sequence ID" value="ENSOGAP00000012059.2"/>
    <property type="gene ID" value="ENSOGAG00000013461.2"/>
</dbReference>
<dbReference type="PANTHER" id="PTHR21510">
    <property type="entry name" value="AKNA DOMAIN-CONTAINING PROTEIN"/>
    <property type="match status" value="1"/>
</dbReference>
<dbReference type="FunCoup" id="H0X951">
    <property type="interactions" value="12"/>
</dbReference>